<dbReference type="Pfam" id="PF07798">
    <property type="entry name" value="CCDC90-like"/>
    <property type="match status" value="1"/>
</dbReference>
<sequence length="214" mass="24592">MPCMLKSFFSVPQVFTRKTSCRLLHTNHSFHTYNLVKELELRGFARGQAVAIMKCIQAMLLDSSALIQSQMLSKSDLENATALSELRTEIQILHKNDWSALRLETTSIQRELDVLNSKIKEDTTTLKHEIQMDFNTRKAETRTDQKRLEIKIEELNNKYTIALGDIRTDIEAVKWDTTRRGMIAIFGMGICAIFVNFLISEQKSNESKQEPFSS</sequence>
<evidence type="ECO:0000256" key="1">
    <source>
        <dbReference type="ARBA" id="ARBA00004173"/>
    </source>
</evidence>
<dbReference type="EMBL" id="CAJVPL010000238">
    <property type="protein sequence ID" value="CAG8470989.1"/>
    <property type="molecule type" value="Genomic_DNA"/>
</dbReference>
<keyword evidence="7 8" id="KW-0472">Membrane</keyword>
<organism evidence="9 10">
    <name type="scientific">Ambispora gerdemannii</name>
    <dbReference type="NCBI Taxonomy" id="144530"/>
    <lineage>
        <taxon>Eukaryota</taxon>
        <taxon>Fungi</taxon>
        <taxon>Fungi incertae sedis</taxon>
        <taxon>Mucoromycota</taxon>
        <taxon>Glomeromycotina</taxon>
        <taxon>Glomeromycetes</taxon>
        <taxon>Archaeosporales</taxon>
        <taxon>Ambisporaceae</taxon>
        <taxon>Ambispora</taxon>
    </lineage>
</organism>
<name>A0A9N8VYN8_9GLOM</name>
<comment type="caution">
    <text evidence="9">The sequence shown here is derived from an EMBL/GenBank/DDBJ whole genome shotgun (WGS) entry which is preliminary data.</text>
</comment>
<evidence type="ECO:0000256" key="2">
    <source>
        <dbReference type="ARBA" id="ARBA00004370"/>
    </source>
</evidence>
<keyword evidence="3 8" id="KW-0812">Transmembrane</keyword>
<reference evidence="9" key="1">
    <citation type="submission" date="2021-06" db="EMBL/GenBank/DDBJ databases">
        <authorList>
            <person name="Kallberg Y."/>
            <person name="Tangrot J."/>
            <person name="Rosling A."/>
        </authorList>
    </citation>
    <scope>NUCLEOTIDE SEQUENCE</scope>
    <source>
        <strain evidence="9">MT106</strain>
    </source>
</reference>
<keyword evidence="6" id="KW-0496">Mitochondrion</keyword>
<dbReference type="PANTHER" id="PTHR14360">
    <property type="entry name" value="PROTEIN FMP32, MITOCHONDRIAL"/>
    <property type="match status" value="1"/>
</dbReference>
<feature type="transmembrane region" description="Helical" evidence="8">
    <location>
        <begin position="181"/>
        <end position="199"/>
    </location>
</feature>
<proteinExistence type="predicted"/>
<keyword evidence="4 8" id="KW-1133">Transmembrane helix</keyword>
<evidence type="ECO:0000313" key="9">
    <source>
        <dbReference type="EMBL" id="CAG8470989.1"/>
    </source>
</evidence>
<dbReference type="GO" id="GO:0005739">
    <property type="term" value="C:mitochondrion"/>
    <property type="evidence" value="ECO:0007669"/>
    <property type="project" value="UniProtKB-SubCell"/>
</dbReference>
<dbReference type="Proteomes" id="UP000789831">
    <property type="component" value="Unassembled WGS sequence"/>
</dbReference>
<gene>
    <name evidence="9" type="ORF">AGERDE_LOCUS2738</name>
</gene>
<evidence type="ECO:0000256" key="7">
    <source>
        <dbReference type="ARBA" id="ARBA00023136"/>
    </source>
</evidence>
<dbReference type="AlphaFoldDB" id="A0A9N8VYN8"/>
<comment type="subcellular location">
    <subcellularLocation>
        <location evidence="2">Membrane</location>
    </subcellularLocation>
    <subcellularLocation>
        <location evidence="1">Mitochondrion</location>
    </subcellularLocation>
</comment>
<dbReference type="OrthoDB" id="1552at2759"/>
<protein>
    <submittedName>
        <fullName evidence="9">9642_t:CDS:1</fullName>
    </submittedName>
</protein>
<keyword evidence="5" id="KW-0175">Coiled coil</keyword>
<evidence type="ECO:0000256" key="8">
    <source>
        <dbReference type="SAM" id="Phobius"/>
    </source>
</evidence>
<evidence type="ECO:0000256" key="3">
    <source>
        <dbReference type="ARBA" id="ARBA00022692"/>
    </source>
</evidence>
<evidence type="ECO:0000256" key="6">
    <source>
        <dbReference type="ARBA" id="ARBA00023128"/>
    </source>
</evidence>
<feature type="non-terminal residue" evidence="9">
    <location>
        <position position="214"/>
    </location>
</feature>
<dbReference type="PANTHER" id="PTHR14360:SF12">
    <property type="entry name" value="MOZ PROTEIN REPRESENTS A CHROMATIN-ASSOCIATED ACETYLTRANSFERASE"/>
    <property type="match status" value="1"/>
</dbReference>
<dbReference type="InterPro" id="IPR024461">
    <property type="entry name" value="CCDC90-like"/>
</dbReference>
<dbReference type="Gene3D" id="1.20.5.340">
    <property type="match status" value="1"/>
</dbReference>
<evidence type="ECO:0000313" key="10">
    <source>
        <dbReference type="Proteomes" id="UP000789831"/>
    </source>
</evidence>
<evidence type="ECO:0000256" key="5">
    <source>
        <dbReference type="ARBA" id="ARBA00023054"/>
    </source>
</evidence>
<keyword evidence="10" id="KW-1185">Reference proteome</keyword>
<accession>A0A9N8VYN8</accession>
<evidence type="ECO:0000256" key="4">
    <source>
        <dbReference type="ARBA" id="ARBA00022989"/>
    </source>
</evidence>
<dbReference type="GO" id="GO:0016020">
    <property type="term" value="C:membrane"/>
    <property type="evidence" value="ECO:0007669"/>
    <property type="project" value="UniProtKB-SubCell"/>
</dbReference>